<dbReference type="Gene3D" id="3.40.50.10490">
    <property type="entry name" value="Glucose-6-phosphate isomerase like protein, domain 1"/>
    <property type="match status" value="1"/>
</dbReference>
<protein>
    <submittedName>
        <fullName evidence="6">RpiR family transcriptional regulator</fullName>
    </submittedName>
</protein>
<name>A0A4R3MSL0_9BACI</name>
<dbReference type="GO" id="GO:1901135">
    <property type="term" value="P:carbohydrate derivative metabolic process"/>
    <property type="evidence" value="ECO:0007669"/>
    <property type="project" value="InterPro"/>
</dbReference>
<dbReference type="InterPro" id="IPR046348">
    <property type="entry name" value="SIS_dom_sf"/>
</dbReference>
<gene>
    <name evidence="6" type="ORF">EDD68_11863</name>
</gene>
<evidence type="ECO:0000256" key="2">
    <source>
        <dbReference type="ARBA" id="ARBA00023125"/>
    </source>
</evidence>
<dbReference type="PANTHER" id="PTHR30514">
    <property type="entry name" value="GLUCOKINASE"/>
    <property type="match status" value="1"/>
</dbReference>
<evidence type="ECO:0000313" key="7">
    <source>
        <dbReference type="Proteomes" id="UP000294650"/>
    </source>
</evidence>
<dbReference type="InterPro" id="IPR000281">
    <property type="entry name" value="HTH_RpiR"/>
</dbReference>
<dbReference type="InterPro" id="IPR036388">
    <property type="entry name" value="WH-like_DNA-bd_sf"/>
</dbReference>
<organism evidence="6 7">
    <name type="scientific">Melghiribacillus thermohalophilus</name>
    <dbReference type="NCBI Taxonomy" id="1324956"/>
    <lineage>
        <taxon>Bacteria</taxon>
        <taxon>Bacillati</taxon>
        <taxon>Bacillota</taxon>
        <taxon>Bacilli</taxon>
        <taxon>Bacillales</taxon>
        <taxon>Bacillaceae</taxon>
        <taxon>Melghiribacillus</taxon>
    </lineage>
</organism>
<evidence type="ECO:0000313" key="6">
    <source>
        <dbReference type="EMBL" id="TCT19378.1"/>
    </source>
</evidence>
<dbReference type="SUPFAM" id="SSF53697">
    <property type="entry name" value="SIS domain"/>
    <property type="match status" value="1"/>
</dbReference>
<comment type="caution">
    <text evidence="6">The sequence shown here is derived from an EMBL/GenBank/DDBJ whole genome shotgun (WGS) entry which is preliminary data.</text>
</comment>
<reference evidence="6 7" key="1">
    <citation type="submission" date="2019-03" db="EMBL/GenBank/DDBJ databases">
        <title>Genomic Encyclopedia of Type Strains, Phase IV (KMG-IV): sequencing the most valuable type-strain genomes for metagenomic binning, comparative biology and taxonomic classification.</title>
        <authorList>
            <person name="Goeker M."/>
        </authorList>
    </citation>
    <scope>NUCLEOTIDE SEQUENCE [LARGE SCALE GENOMIC DNA]</scope>
    <source>
        <strain evidence="6 7">DSM 25894</strain>
    </source>
</reference>
<evidence type="ECO:0000256" key="3">
    <source>
        <dbReference type="ARBA" id="ARBA00023163"/>
    </source>
</evidence>
<dbReference type="Gene3D" id="1.10.10.10">
    <property type="entry name" value="Winged helix-like DNA-binding domain superfamily/Winged helix DNA-binding domain"/>
    <property type="match status" value="1"/>
</dbReference>
<dbReference type="Pfam" id="PF01418">
    <property type="entry name" value="HTH_6"/>
    <property type="match status" value="1"/>
</dbReference>
<dbReference type="GO" id="GO:0003677">
    <property type="term" value="F:DNA binding"/>
    <property type="evidence" value="ECO:0007669"/>
    <property type="project" value="UniProtKB-KW"/>
</dbReference>
<dbReference type="InterPro" id="IPR047640">
    <property type="entry name" value="RpiR-like"/>
</dbReference>
<dbReference type="PROSITE" id="PS51464">
    <property type="entry name" value="SIS"/>
    <property type="match status" value="1"/>
</dbReference>
<feature type="domain" description="HTH rpiR-type" evidence="4">
    <location>
        <begin position="2"/>
        <end position="78"/>
    </location>
</feature>
<evidence type="ECO:0000256" key="1">
    <source>
        <dbReference type="ARBA" id="ARBA00023015"/>
    </source>
</evidence>
<dbReference type="CDD" id="cd05013">
    <property type="entry name" value="SIS_RpiR"/>
    <property type="match status" value="1"/>
</dbReference>
<proteinExistence type="predicted"/>
<evidence type="ECO:0000259" key="4">
    <source>
        <dbReference type="PROSITE" id="PS51071"/>
    </source>
</evidence>
<dbReference type="Proteomes" id="UP000294650">
    <property type="component" value="Unassembled WGS sequence"/>
</dbReference>
<keyword evidence="1" id="KW-0805">Transcription regulation</keyword>
<dbReference type="PROSITE" id="PS51071">
    <property type="entry name" value="HTH_RPIR"/>
    <property type="match status" value="1"/>
</dbReference>
<dbReference type="GO" id="GO:0003700">
    <property type="term" value="F:DNA-binding transcription factor activity"/>
    <property type="evidence" value="ECO:0007669"/>
    <property type="project" value="InterPro"/>
</dbReference>
<dbReference type="PANTHER" id="PTHR30514:SF18">
    <property type="entry name" value="RPIR-FAMILY TRANSCRIPTIONAL REGULATOR"/>
    <property type="match status" value="1"/>
</dbReference>
<feature type="domain" description="SIS" evidence="5">
    <location>
        <begin position="125"/>
        <end position="262"/>
    </location>
</feature>
<keyword evidence="2" id="KW-0238">DNA-binding</keyword>
<dbReference type="InterPro" id="IPR035472">
    <property type="entry name" value="RpiR-like_SIS"/>
</dbReference>
<dbReference type="OrthoDB" id="2930at2"/>
<accession>A0A4R3MSL0</accession>
<dbReference type="AlphaFoldDB" id="A0A4R3MSL0"/>
<dbReference type="SUPFAM" id="SSF46689">
    <property type="entry name" value="Homeodomain-like"/>
    <property type="match status" value="1"/>
</dbReference>
<keyword evidence="7" id="KW-1185">Reference proteome</keyword>
<dbReference type="GO" id="GO:0097367">
    <property type="term" value="F:carbohydrate derivative binding"/>
    <property type="evidence" value="ECO:0007669"/>
    <property type="project" value="InterPro"/>
</dbReference>
<dbReference type="RefSeq" id="WP_132372480.1">
    <property type="nucleotide sequence ID" value="NZ_SMAN01000018.1"/>
</dbReference>
<dbReference type="Pfam" id="PF01380">
    <property type="entry name" value="SIS"/>
    <property type="match status" value="1"/>
</dbReference>
<sequence length="281" mass="31793">MEDIKSKIEQNYSTFSAGLKKVAETLLKNPSLFAIQTANQLGKEIGVSETTVIRFSRAIGFSGYSSLQKEIKEKMLNPRSSLWEYEADKSQANLKKPLHQHVMELDSDHIKQAARQIDQEIYQLAVEKLFHAQQITVTGARSSFSMAHWFVFALDLIRGDTRLLRPDTDDIILRLAELNEECVFVTVSFHRYTLNTLNLALEAKKRNAFVIGITDSEVAPIREIADLVIPVQLPVKSTLDAAPAVISLLNSLVAGVALKDRKTFEQRRKAYEEIHLHHFFA</sequence>
<keyword evidence="3" id="KW-0804">Transcription</keyword>
<evidence type="ECO:0000259" key="5">
    <source>
        <dbReference type="PROSITE" id="PS51464"/>
    </source>
</evidence>
<dbReference type="InterPro" id="IPR009057">
    <property type="entry name" value="Homeodomain-like_sf"/>
</dbReference>
<dbReference type="EMBL" id="SMAN01000018">
    <property type="protein sequence ID" value="TCT19378.1"/>
    <property type="molecule type" value="Genomic_DNA"/>
</dbReference>
<dbReference type="InterPro" id="IPR001347">
    <property type="entry name" value="SIS_dom"/>
</dbReference>